<dbReference type="GO" id="GO:0005634">
    <property type="term" value="C:nucleus"/>
    <property type="evidence" value="ECO:0007669"/>
    <property type="project" value="UniProtKB-SubCell"/>
</dbReference>
<keyword evidence="4" id="KW-0698">rRNA processing</keyword>
<dbReference type="EMBL" id="SPNW01000046">
    <property type="protein sequence ID" value="TIA87861.1"/>
    <property type="molecule type" value="Genomic_DNA"/>
</dbReference>
<sequence>MSQASSNWQNLKRVGILLQRLFSISYSLQQKLPSRSTPPKRKRSTSDKQSKDKKSRMMTQHHSQQDDDHTQVETGVAKPTTSILPTQVTGSKAEIGKYLAMDCEMVGVGVDGEESVLARVSIVNYHGAVIYDSFVRPVEKVTDFRTWVSGVTFSDVEKAPSFQSVQQHVADLIQGRVLIGHAISNDLKALLLTHPPLSIRDTAKFDQLHSVAKTKRPKLKALAKLVLGIDIQENEHSSVIDAQATMEIYKRYQSLWEGTLARQAKIMQAKKSGKRGGGSKKSTSSGNTKKKSTVNINADAPPAAADWWNESALTTA</sequence>
<dbReference type="GO" id="GO:0003676">
    <property type="term" value="F:nucleic acid binding"/>
    <property type="evidence" value="ECO:0007669"/>
    <property type="project" value="InterPro"/>
</dbReference>
<dbReference type="FunFam" id="3.30.420.10:FF:000007">
    <property type="entry name" value="Interferon-stimulated exonuclease gene 20"/>
    <property type="match status" value="1"/>
</dbReference>
<dbReference type="CDD" id="cd06144">
    <property type="entry name" value="REX4_like"/>
    <property type="match status" value="1"/>
</dbReference>
<dbReference type="OrthoDB" id="8191639at2759"/>
<dbReference type="Gene3D" id="3.30.420.10">
    <property type="entry name" value="Ribonuclease H-like superfamily/Ribonuclease H"/>
    <property type="match status" value="1"/>
</dbReference>
<dbReference type="InterPro" id="IPR012337">
    <property type="entry name" value="RNaseH-like_sf"/>
</dbReference>
<dbReference type="Proteomes" id="UP000310189">
    <property type="component" value="Unassembled WGS sequence"/>
</dbReference>
<evidence type="ECO:0000256" key="10">
    <source>
        <dbReference type="SAM" id="MobiDB-lite"/>
    </source>
</evidence>
<keyword evidence="7" id="KW-0269">Exonuclease</keyword>
<gene>
    <name evidence="12" type="ORF">E3P99_02908</name>
</gene>
<proteinExistence type="inferred from homology"/>
<evidence type="ECO:0000256" key="8">
    <source>
        <dbReference type="ARBA" id="ARBA00023242"/>
    </source>
</evidence>
<evidence type="ECO:0000256" key="2">
    <source>
        <dbReference type="ARBA" id="ARBA00010489"/>
    </source>
</evidence>
<feature type="compositionally biased region" description="Low complexity" evidence="10">
    <location>
        <begin position="297"/>
        <end position="309"/>
    </location>
</feature>
<dbReference type="InterPro" id="IPR047021">
    <property type="entry name" value="REXO1/3/4-like"/>
</dbReference>
<evidence type="ECO:0000313" key="12">
    <source>
        <dbReference type="EMBL" id="TIA87861.1"/>
    </source>
</evidence>
<dbReference type="PANTHER" id="PTHR12801">
    <property type="entry name" value="RNA EXONUCLEASE REXO1 / RECO3 FAMILY MEMBER-RELATED"/>
    <property type="match status" value="1"/>
</dbReference>
<organism evidence="12 13">
    <name type="scientific">Wallemia hederae</name>
    <dbReference type="NCBI Taxonomy" id="1540922"/>
    <lineage>
        <taxon>Eukaryota</taxon>
        <taxon>Fungi</taxon>
        <taxon>Dikarya</taxon>
        <taxon>Basidiomycota</taxon>
        <taxon>Wallemiomycotina</taxon>
        <taxon>Wallemiomycetes</taxon>
        <taxon>Wallemiales</taxon>
        <taxon>Wallemiaceae</taxon>
        <taxon>Wallemia</taxon>
    </lineage>
</organism>
<keyword evidence="13" id="KW-1185">Reference proteome</keyword>
<evidence type="ECO:0000256" key="6">
    <source>
        <dbReference type="ARBA" id="ARBA00022801"/>
    </source>
</evidence>
<comment type="subcellular location">
    <subcellularLocation>
        <location evidence="1">Nucleus</location>
    </subcellularLocation>
</comment>
<evidence type="ECO:0000256" key="4">
    <source>
        <dbReference type="ARBA" id="ARBA00022552"/>
    </source>
</evidence>
<dbReference type="SMART" id="SM00479">
    <property type="entry name" value="EXOIII"/>
    <property type="match status" value="1"/>
</dbReference>
<comment type="similarity">
    <text evidence="2">Belongs to the REXO4 family.</text>
</comment>
<dbReference type="PANTHER" id="PTHR12801:SF45">
    <property type="entry name" value="RNA EXONUCLEASE 4"/>
    <property type="match status" value="1"/>
</dbReference>
<comment type="caution">
    <text evidence="12">The sequence shown here is derived from an EMBL/GenBank/DDBJ whole genome shotgun (WGS) entry which is preliminary data.</text>
</comment>
<evidence type="ECO:0000313" key="13">
    <source>
        <dbReference type="Proteomes" id="UP000310189"/>
    </source>
</evidence>
<accession>A0A4T0FHZ6</accession>
<keyword evidence="6" id="KW-0378">Hydrolase</keyword>
<dbReference type="GO" id="GO:0008408">
    <property type="term" value="F:3'-5' exonuclease activity"/>
    <property type="evidence" value="ECO:0007669"/>
    <property type="project" value="InterPro"/>
</dbReference>
<dbReference type="InterPro" id="IPR036397">
    <property type="entry name" value="RNaseH_sf"/>
</dbReference>
<dbReference type="Pfam" id="PF00929">
    <property type="entry name" value="RNase_T"/>
    <property type="match status" value="1"/>
</dbReference>
<comment type="function">
    <text evidence="9">Exoribonuclease involved in ribosome biosynthesis. Involved in the processing of ITS1, the internal transcribed spacer localized between the 18S and 5.8S rRNAs.</text>
</comment>
<evidence type="ECO:0000256" key="3">
    <source>
        <dbReference type="ARBA" id="ARBA00016937"/>
    </source>
</evidence>
<feature type="domain" description="Exonuclease" evidence="11">
    <location>
        <begin position="97"/>
        <end position="258"/>
    </location>
</feature>
<evidence type="ECO:0000256" key="7">
    <source>
        <dbReference type="ARBA" id="ARBA00022839"/>
    </source>
</evidence>
<feature type="region of interest" description="Disordered" evidence="10">
    <location>
        <begin position="30"/>
        <end position="82"/>
    </location>
</feature>
<feature type="region of interest" description="Disordered" evidence="10">
    <location>
        <begin position="267"/>
        <end position="316"/>
    </location>
</feature>
<reference evidence="12 13" key="1">
    <citation type="submission" date="2019-03" db="EMBL/GenBank/DDBJ databases">
        <title>Sequencing 23 genomes of Wallemia ichthyophaga.</title>
        <authorList>
            <person name="Gostincar C."/>
        </authorList>
    </citation>
    <scope>NUCLEOTIDE SEQUENCE [LARGE SCALE GENOMIC DNA]</scope>
    <source>
        <strain evidence="12 13">EXF-5753</strain>
    </source>
</reference>
<protein>
    <recommendedName>
        <fullName evidence="3">RNA exonuclease 4</fullName>
    </recommendedName>
</protein>
<keyword evidence="8" id="KW-0539">Nucleus</keyword>
<evidence type="ECO:0000259" key="11">
    <source>
        <dbReference type="SMART" id="SM00479"/>
    </source>
</evidence>
<dbReference type="GO" id="GO:0006364">
    <property type="term" value="P:rRNA processing"/>
    <property type="evidence" value="ECO:0007669"/>
    <property type="project" value="UniProtKB-KW"/>
</dbReference>
<dbReference type="AlphaFoldDB" id="A0A4T0FHZ6"/>
<dbReference type="SUPFAM" id="SSF53098">
    <property type="entry name" value="Ribonuclease H-like"/>
    <property type="match status" value="1"/>
</dbReference>
<evidence type="ECO:0000256" key="9">
    <source>
        <dbReference type="ARBA" id="ARBA00025599"/>
    </source>
</evidence>
<dbReference type="GO" id="GO:0000027">
    <property type="term" value="P:ribosomal large subunit assembly"/>
    <property type="evidence" value="ECO:0007669"/>
    <property type="project" value="TreeGrafter"/>
</dbReference>
<keyword evidence="5" id="KW-0540">Nuclease</keyword>
<dbReference type="InterPro" id="IPR037431">
    <property type="entry name" value="REX4_DEDDh_dom"/>
</dbReference>
<name>A0A4T0FHZ6_9BASI</name>
<dbReference type="InterPro" id="IPR013520">
    <property type="entry name" value="Ribonucl_H"/>
</dbReference>
<evidence type="ECO:0000256" key="1">
    <source>
        <dbReference type="ARBA" id="ARBA00004123"/>
    </source>
</evidence>
<evidence type="ECO:0000256" key="5">
    <source>
        <dbReference type="ARBA" id="ARBA00022722"/>
    </source>
</evidence>